<dbReference type="GO" id="GO:0005544">
    <property type="term" value="F:calcium-dependent phospholipid binding"/>
    <property type="evidence" value="ECO:0007669"/>
    <property type="project" value="UniProtKB-KW"/>
</dbReference>
<dbReference type="InterPro" id="IPR052098">
    <property type="entry name" value="Presynaptic_Scaffold_Bsn/Pclo"/>
</dbReference>
<evidence type="ECO:0000256" key="3">
    <source>
        <dbReference type="ARBA" id="ARBA00022771"/>
    </source>
</evidence>
<dbReference type="SUPFAM" id="SSF49562">
    <property type="entry name" value="C2 domain (Calcium/lipid-binding domain, CaLB)"/>
    <property type="match status" value="2"/>
</dbReference>
<dbReference type="FunFam" id="2.60.40.150:FF:000137">
    <property type="entry name" value="Piccolo presynaptic cytomatrix protein"/>
    <property type="match status" value="1"/>
</dbReference>
<evidence type="ECO:0000256" key="12">
    <source>
        <dbReference type="SAM" id="MobiDB-lite"/>
    </source>
</evidence>
<dbReference type="CDD" id="cd04031">
    <property type="entry name" value="C2A_RIM1alpha"/>
    <property type="match status" value="1"/>
</dbReference>
<dbReference type="GO" id="GO:0098982">
    <property type="term" value="C:GABA-ergic synapse"/>
    <property type="evidence" value="ECO:0007669"/>
    <property type="project" value="TreeGrafter"/>
</dbReference>
<evidence type="ECO:0000256" key="5">
    <source>
        <dbReference type="ARBA" id="ARBA00022837"/>
    </source>
</evidence>
<dbReference type="GO" id="GO:0016020">
    <property type="term" value="C:membrane"/>
    <property type="evidence" value="ECO:0007669"/>
    <property type="project" value="InterPro"/>
</dbReference>
<dbReference type="PANTHER" id="PTHR14113">
    <property type="entry name" value="PICCOLO/BASSOON"/>
    <property type="match status" value="1"/>
</dbReference>
<evidence type="ECO:0000256" key="11">
    <source>
        <dbReference type="ARBA" id="ARBA00083569"/>
    </source>
</evidence>
<keyword evidence="6" id="KW-0770">Synapse</keyword>
<evidence type="ECO:0000256" key="2">
    <source>
        <dbReference type="ARBA" id="ARBA00022737"/>
    </source>
</evidence>
<dbReference type="Pfam" id="PF00168">
    <property type="entry name" value="C2"/>
    <property type="match status" value="2"/>
</dbReference>
<evidence type="ECO:0000256" key="8">
    <source>
        <dbReference type="ARBA" id="ARBA00023302"/>
    </source>
</evidence>
<dbReference type="GO" id="GO:0035418">
    <property type="term" value="P:protein localization to synapse"/>
    <property type="evidence" value="ECO:0007669"/>
    <property type="project" value="TreeGrafter"/>
</dbReference>
<evidence type="ECO:0000313" key="14">
    <source>
        <dbReference type="EMBL" id="CAB1420894.1"/>
    </source>
</evidence>
<dbReference type="GO" id="GO:0048788">
    <property type="term" value="C:cytoskeleton of presynaptic active zone"/>
    <property type="evidence" value="ECO:0007669"/>
    <property type="project" value="TreeGrafter"/>
</dbReference>
<feature type="domain" description="C2" evidence="13">
    <location>
        <begin position="107"/>
        <end position="229"/>
    </location>
</feature>
<dbReference type="GO" id="GO:0030424">
    <property type="term" value="C:axon"/>
    <property type="evidence" value="ECO:0007669"/>
    <property type="project" value="TreeGrafter"/>
</dbReference>
<evidence type="ECO:0000256" key="1">
    <source>
        <dbReference type="ARBA" id="ARBA00022723"/>
    </source>
</evidence>
<evidence type="ECO:0000259" key="13">
    <source>
        <dbReference type="PROSITE" id="PS50004"/>
    </source>
</evidence>
<dbReference type="AlphaFoldDB" id="A0A9N7TXP6"/>
<feature type="compositionally biased region" description="Low complexity" evidence="12">
    <location>
        <begin position="245"/>
        <end position="263"/>
    </location>
</feature>
<keyword evidence="5" id="KW-0106">Calcium</keyword>
<keyword evidence="15" id="KW-1185">Reference proteome</keyword>
<evidence type="ECO:0000256" key="9">
    <source>
        <dbReference type="ARBA" id="ARBA00034101"/>
    </source>
</evidence>
<keyword evidence="1" id="KW-0479">Metal-binding</keyword>
<dbReference type="GO" id="GO:1904071">
    <property type="term" value="P:presynaptic active zone assembly"/>
    <property type="evidence" value="ECO:0007669"/>
    <property type="project" value="TreeGrafter"/>
</dbReference>
<dbReference type="Gene3D" id="2.60.40.150">
    <property type="entry name" value="C2 domain"/>
    <property type="match status" value="2"/>
</dbReference>
<dbReference type="GO" id="GO:0098882">
    <property type="term" value="F:structural constituent of presynaptic active zone"/>
    <property type="evidence" value="ECO:0007669"/>
    <property type="project" value="TreeGrafter"/>
</dbReference>
<evidence type="ECO:0000256" key="6">
    <source>
        <dbReference type="ARBA" id="ARBA00023018"/>
    </source>
</evidence>
<keyword evidence="3" id="KW-0863">Zinc-finger</keyword>
<dbReference type="InterPro" id="IPR001565">
    <property type="entry name" value="Synaptotagmin"/>
</dbReference>
<dbReference type="EMBL" id="CADEAL010000489">
    <property type="protein sequence ID" value="CAB1420894.1"/>
    <property type="molecule type" value="Genomic_DNA"/>
</dbReference>
<feature type="compositionally biased region" description="Low complexity" evidence="12">
    <location>
        <begin position="375"/>
        <end position="388"/>
    </location>
</feature>
<feature type="region of interest" description="Disordered" evidence="12">
    <location>
        <begin position="414"/>
        <end position="434"/>
    </location>
</feature>
<dbReference type="PANTHER" id="PTHR14113:SF11">
    <property type="entry name" value="PROTEIN PICCOLO ISOFORM X1"/>
    <property type="match status" value="1"/>
</dbReference>
<feature type="domain" description="C2" evidence="13">
    <location>
        <begin position="550"/>
        <end position="675"/>
    </location>
</feature>
<dbReference type="InterPro" id="IPR000008">
    <property type="entry name" value="C2_dom"/>
</dbReference>
<keyword evidence="2" id="KW-0677">Repeat</keyword>
<keyword evidence="8" id="KW-0111">Calcium/phospholipid-binding</keyword>
<dbReference type="PRINTS" id="PR00360">
    <property type="entry name" value="C2DOMAIN"/>
</dbReference>
<comment type="caution">
    <text evidence="14">The sequence shown here is derived from an EMBL/GenBank/DDBJ whole genome shotgun (WGS) entry which is preliminary data.</text>
</comment>
<reference evidence="14" key="1">
    <citation type="submission" date="2020-03" db="EMBL/GenBank/DDBJ databases">
        <authorList>
            <person name="Weist P."/>
        </authorList>
    </citation>
    <scope>NUCLEOTIDE SEQUENCE</scope>
</reference>
<name>A0A9N7TXP6_PLEPL</name>
<feature type="compositionally biased region" description="Low complexity" evidence="12">
    <location>
        <begin position="355"/>
        <end position="366"/>
    </location>
</feature>
<sequence length="686" mass="74940">MLAESDGSQHLDFQDHSKGDRPPRSPGVDPKQLAAELQKVSQQQAPSSTSASGLPATSSATSSPAQPGSPSVSKKRHSSKASGREPTLQQGIVEFTTEGAKIQSHPVSGEIQLQIHYDKQLGNLIVHVLQARSLAPRDNNGYSDPFVKVYLLPGRGAENKRRSKHAGKSLNPEWNQTVIYKNIHLEQLRKKTLEVSVWDYDKSSSNDFLGEVLIDLSSTAQLDNVPRWLPLKEQSEGEHHRRSHTSQSRHGSSKPSSQHSSPKTHGSLHDIQDSPKSSVIKSRSHGIFPDPAKDTQVPTIEKSHSSPGTSKPSPSEGQSHSHGHGQHSRSHGASRSGKSAARQHHPEGGTGSSRGAAIAPGPDAPQQQPPPPQRLQPIPGSPHFLLQPSGPPPPLLLPPRGHSVCVSHRFPSRAQSDWLPAPPSAASAPGGRAEGRRLTLRKAMSEERPQSDGGERLPHESPLCRVTEALMEQKEGETRSGYRSGDAPVTAASLDSGLSGSAYSLLDEEAESNEVDSAIFQVPRFGKIPNGTDPMKSSLGHLDAEGKSQIMGEIKIALKKEMKTEGEHLVLEILQCRNITYKFKSPDHLPDLYVKLYVVNIATQKRIIKKKTRVCRHDREPSFNETFRFCMNPTGHSLQLFLVSNGGKFMKKTLIGEAYVWLDKVDLRKRVVSWHKLLASNAQIHS</sequence>
<evidence type="ECO:0000313" key="15">
    <source>
        <dbReference type="Proteomes" id="UP001153269"/>
    </source>
</evidence>
<keyword evidence="7" id="KW-0966">Cell projection</keyword>
<accession>A0A9N7TXP6</accession>
<comment type="subcellular location">
    <subcellularLocation>
        <location evidence="9">Presynaptic active zone</location>
    </subcellularLocation>
</comment>
<dbReference type="GO" id="GO:0098978">
    <property type="term" value="C:glutamatergic synapse"/>
    <property type="evidence" value="ECO:0007669"/>
    <property type="project" value="TreeGrafter"/>
</dbReference>
<dbReference type="GO" id="GO:0008270">
    <property type="term" value="F:zinc ion binding"/>
    <property type="evidence" value="ECO:0007669"/>
    <property type="project" value="UniProtKB-KW"/>
</dbReference>
<organism evidence="14 15">
    <name type="scientific">Pleuronectes platessa</name>
    <name type="common">European plaice</name>
    <dbReference type="NCBI Taxonomy" id="8262"/>
    <lineage>
        <taxon>Eukaryota</taxon>
        <taxon>Metazoa</taxon>
        <taxon>Chordata</taxon>
        <taxon>Craniata</taxon>
        <taxon>Vertebrata</taxon>
        <taxon>Euteleostomi</taxon>
        <taxon>Actinopterygii</taxon>
        <taxon>Neopterygii</taxon>
        <taxon>Teleostei</taxon>
        <taxon>Neoteleostei</taxon>
        <taxon>Acanthomorphata</taxon>
        <taxon>Carangaria</taxon>
        <taxon>Pleuronectiformes</taxon>
        <taxon>Pleuronectoidei</taxon>
        <taxon>Pleuronectidae</taxon>
        <taxon>Pleuronectes</taxon>
    </lineage>
</organism>
<dbReference type="SMART" id="SM00239">
    <property type="entry name" value="C2"/>
    <property type="match status" value="2"/>
</dbReference>
<keyword evidence="4" id="KW-0862">Zinc</keyword>
<dbReference type="InterPro" id="IPR035892">
    <property type="entry name" value="C2_domain_sf"/>
</dbReference>
<feature type="region of interest" description="Disordered" evidence="12">
    <location>
        <begin position="232"/>
        <end position="400"/>
    </location>
</feature>
<gene>
    <name evidence="14" type="ORF">PLEPLA_LOCUS8771</name>
</gene>
<evidence type="ECO:0000256" key="4">
    <source>
        <dbReference type="ARBA" id="ARBA00022833"/>
    </source>
</evidence>
<dbReference type="PROSITE" id="PS50004">
    <property type="entry name" value="C2"/>
    <property type="match status" value="2"/>
</dbReference>
<feature type="compositionally biased region" description="Basic residues" evidence="12">
    <location>
        <begin position="321"/>
        <end position="332"/>
    </location>
</feature>
<evidence type="ECO:0000256" key="10">
    <source>
        <dbReference type="ARBA" id="ARBA00070121"/>
    </source>
</evidence>
<proteinExistence type="predicted"/>
<protein>
    <recommendedName>
        <fullName evidence="10">Protein piccolo</fullName>
    </recommendedName>
    <alternativeName>
        <fullName evidence="11">Aczonin</fullName>
    </alternativeName>
</protein>
<dbReference type="FunFam" id="2.60.40.150:FF:000149">
    <property type="entry name" value="Piccolo presynaptic cytomatrix protein"/>
    <property type="match status" value="1"/>
</dbReference>
<evidence type="ECO:0000256" key="7">
    <source>
        <dbReference type="ARBA" id="ARBA00023273"/>
    </source>
</evidence>
<dbReference type="PRINTS" id="PR00399">
    <property type="entry name" value="SYNAPTOTAGMN"/>
</dbReference>
<feature type="region of interest" description="Disordered" evidence="12">
    <location>
        <begin position="1"/>
        <end position="90"/>
    </location>
</feature>
<feature type="compositionally biased region" description="Basic and acidic residues" evidence="12">
    <location>
        <begin position="7"/>
        <end position="23"/>
    </location>
</feature>
<dbReference type="Proteomes" id="UP001153269">
    <property type="component" value="Unassembled WGS sequence"/>
</dbReference>
<feature type="compositionally biased region" description="Low complexity" evidence="12">
    <location>
        <begin position="41"/>
        <end position="71"/>
    </location>
</feature>
<feature type="compositionally biased region" description="Polar residues" evidence="12">
    <location>
        <begin position="305"/>
        <end position="316"/>
    </location>
</feature>